<dbReference type="InterPro" id="IPR011335">
    <property type="entry name" value="Restrct_endonuc-II-like"/>
</dbReference>
<dbReference type="Pfam" id="PF08721">
    <property type="entry name" value="Tn7_Tnp_TnsA_C"/>
    <property type="match status" value="1"/>
</dbReference>
<dbReference type="InterPro" id="IPR014832">
    <property type="entry name" value="TnsA_C"/>
</dbReference>
<gene>
    <name evidence="3" type="ORF">SAMN04488529_104125</name>
</gene>
<name>A0A1H0S2F1_9CLOT</name>
<keyword evidence="3" id="KW-0378">Hydrolase</keyword>
<dbReference type="AlphaFoldDB" id="A0A1H0S2F1"/>
<dbReference type="Proteomes" id="UP000198597">
    <property type="component" value="Unassembled WGS sequence"/>
</dbReference>
<keyword evidence="3" id="KW-0540">Nuclease</keyword>
<dbReference type="InterPro" id="IPR014833">
    <property type="entry name" value="TnsA_N"/>
</dbReference>
<evidence type="ECO:0000259" key="1">
    <source>
        <dbReference type="Pfam" id="PF08721"/>
    </source>
</evidence>
<dbReference type="Gene3D" id="1.10.10.10">
    <property type="entry name" value="Winged helix-like DNA-binding domain superfamily/Winged helix DNA-binding domain"/>
    <property type="match status" value="1"/>
</dbReference>
<evidence type="ECO:0000313" key="4">
    <source>
        <dbReference type="Proteomes" id="UP000198597"/>
    </source>
</evidence>
<accession>A0A1H0S2F1</accession>
<dbReference type="EMBL" id="FNJM01000004">
    <property type="protein sequence ID" value="SDP35779.1"/>
    <property type="molecule type" value="Genomic_DNA"/>
</dbReference>
<dbReference type="InterPro" id="IPR036388">
    <property type="entry name" value="WH-like_DNA-bd_sf"/>
</dbReference>
<dbReference type="STRING" id="94869.SAMN04488529_104125"/>
<sequence>MTLKVTSFSSKGRVTRISSSKCKEKIVHLQSDNQLRLFLMLEWDEDVVDIKVNVELNDLEKNLSNIDNLRLDKFKDKKTEKQFLLHTNFLVSFKRYRGIEELTAISVKSTSELKRKTVIEKLEIERRYWEAKGVRFAIITEKEIDRQMADNILWVREMRSDKSLRNKEELAEKLYYLIEEKRMKRVNEILQEFDKREDIKEGTGLFLFRYLIADKQIVVNMKKCIDLSEKINKLITF</sequence>
<dbReference type="SUPFAM" id="SSF52980">
    <property type="entry name" value="Restriction endonuclease-like"/>
    <property type="match status" value="1"/>
</dbReference>
<dbReference type="GO" id="GO:0004519">
    <property type="term" value="F:endonuclease activity"/>
    <property type="evidence" value="ECO:0007669"/>
    <property type="project" value="UniProtKB-KW"/>
</dbReference>
<protein>
    <submittedName>
        <fullName evidence="3">TnsA endonuclease N terminal</fullName>
    </submittedName>
</protein>
<evidence type="ECO:0000313" key="3">
    <source>
        <dbReference type="EMBL" id="SDP35779.1"/>
    </source>
</evidence>
<keyword evidence="4" id="KW-1185">Reference proteome</keyword>
<dbReference type="GO" id="GO:0003676">
    <property type="term" value="F:nucleic acid binding"/>
    <property type="evidence" value="ECO:0007669"/>
    <property type="project" value="InterPro"/>
</dbReference>
<feature type="domain" description="TnsA endonuclease C-terminal" evidence="1">
    <location>
        <begin position="143"/>
        <end position="221"/>
    </location>
</feature>
<dbReference type="Gene3D" id="3.40.1350.10">
    <property type="match status" value="1"/>
</dbReference>
<organism evidence="3 4">
    <name type="scientific">Clostridium gasigenes</name>
    <dbReference type="NCBI Taxonomy" id="94869"/>
    <lineage>
        <taxon>Bacteria</taxon>
        <taxon>Bacillati</taxon>
        <taxon>Bacillota</taxon>
        <taxon>Clostridia</taxon>
        <taxon>Eubacteriales</taxon>
        <taxon>Clostridiaceae</taxon>
        <taxon>Clostridium</taxon>
    </lineage>
</organism>
<keyword evidence="3" id="KW-0255">Endonuclease</keyword>
<feature type="domain" description="TnsA endonuclease N-terminal" evidence="2">
    <location>
        <begin position="80"/>
        <end position="141"/>
    </location>
</feature>
<dbReference type="Pfam" id="PF08722">
    <property type="entry name" value="Tn7_TnsA-like_N"/>
    <property type="match status" value="1"/>
</dbReference>
<reference evidence="3 4" key="1">
    <citation type="submission" date="2016-10" db="EMBL/GenBank/DDBJ databases">
        <authorList>
            <person name="de Groot N.N."/>
        </authorList>
    </citation>
    <scope>NUCLEOTIDE SEQUENCE [LARGE SCALE GENOMIC DNA]</scope>
    <source>
        <strain evidence="3 4">DSM 12272</strain>
    </source>
</reference>
<dbReference type="RefSeq" id="WP_089968619.1">
    <property type="nucleotide sequence ID" value="NZ_FNJM01000004.1"/>
</dbReference>
<proteinExistence type="predicted"/>
<dbReference type="OrthoDB" id="5291587at2"/>
<evidence type="ECO:0000259" key="2">
    <source>
        <dbReference type="Pfam" id="PF08722"/>
    </source>
</evidence>
<dbReference type="InterPro" id="IPR011856">
    <property type="entry name" value="tRNA_endonuc-like_dom_sf"/>
</dbReference>